<proteinExistence type="predicted"/>
<name>A0A1J1HZP0_9DIPT</name>
<dbReference type="InterPro" id="IPR051952">
    <property type="entry name" value="Golgi-autophagy_related"/>
</dbReference>
<evidence type="ECO:0000313" key="6">
    <source>
        <dbReference type="Proteomes" id="UP000183832"/>
    </source>
</evidence>
<gene>
    <name evidence="5" type="ORF">CLUMA_CG006586</name>
</gene>
<protein>
    <submittedName>
        <fullName evidence="5">CLUMA_CG006586, isoform A</fullName>
    </submittedName>
</protein>
<dbReference type="EMBL" id="CVRI01000036">
    <property type="protein sequence ID" value="CRK92994.1"/>
    <property type="molecule type" value="Genomic_DNA"/>
</dbReference>
<dbReference type="AlphaFoldDB" id="A0A1J1HZP0"/>
<dbReference type="GO" id="GO:0005794">
    <property type="term" value="C:Golgi apparatus"/>
    <property type="evidence" value="ECO:0007669"/>
    <property type="project" value="TreeGrafter"/>
</dbReference>
<reference evidence="5 6" key="1">
    <citation type="submission" date="2015-04" db="EMBL/GenBank/DDBJ databases">
        <authorList>
            <person name="Syromyatnikov M.Y."/>
            <person name="Popov V.N."/>
        </authorList>
    </citation>
    <scope>NUCLEOTIDE SEQUENCE [LARGE SCALE GENOMIC DNA]</scope>
</reference>
<feature type="compositionally biased region" description="Basic and acidic residues" evidence="3">
    <location>
        <begin position="9"/>
        <end position="19"/>
    </location>
</feature>
<feature type="coiled-coil region" evidence="2">
    <location>
        <begin position="40"/>
        <end position="81"/>
    </location>
</feature>
<evidence type="ECO:0000313" key="5">
    <source>
        <dbReference type="EMBL" id="CRK92994.1"/>
    </source>
</evidence>
<dbReference type="PANTHER" id="PTHR23157:SF24">
    <property type="entry name" value="GOLGIN SUBFAMILY A MEMBER 1"/>
    <property type="match status" value="1"/>
</dbReference>
<dbReference type="PROSITE" id="PS50913">
    <property type="entry name" value="GRIP"/>
    <property type="match status" value="1"/>
</dbReference>
<dbReference type="Proteomes" id="UP000183832">
    <property type="component" value="Unassembled WGS sequence"/>
</dbReference>
<dbReference type="STRING" id="568069.A0A1J1HZP0"/>
<sequence>MFNNLKNKIKTETGQDPTHRLPRHSTSNRNSLSIDELSRIEEKDAEIVSLKEELIKARSIIVNLESEKKSLEDSKKANQIQKEIFYDETDKIQDIQHQEILKLKSLLLFREQESLDYLNKAKNDNAQIQSLKSEIQHLSRIESSYENIKDELEHLRRTSQMEKNQLTTQLSAKKEEIRQLANKLEISEQSRALFSSADSENDTIKLLLQERNFLENRLEEANVQLIDIKTSWANQNMSLEDQLQRLSRQVAEETAEKRKAYELKEKMIEKIEQLEFDLMKTKDELKLRDNKIKLLNEEIVELNSSLHDLRLENEEEIEFLRYKFANQESESKFSKENIEVAETKELEAEERFQRSENNEIKVIRASELQEKKIIHKCFFEDRKECQDQIKRFDLKFKEMNEYLNEKLMKIQEKEKIIEDLHKTIDKYESDINDQTRAIKILNQRLFDVKKTLQEEIRNKNNGPSGSISSNAPAILVPINVDNNISYHNIGVSGKIYEMDEVKFSYLKHVILKFLTSRDLEARHLIRAISTLLCLDDSEEKLLAETLEYKRGWFGIRTDSSFR</sequence>
<dbReference type="Pfam" id="PF01465">
    <property type="entry name" value="GRIP"/>
    <property type="match status" value="1"/>
</dbReference>
<organism evidence="5 6">
    <name type="scientific">Clunio marinus</name>
    <dbReference type="NCBI Taxonomy" id="568069"/>
    <lineage>
        <taxon>Eukaryota</taxon>
        <taxon>Metazoa</taxon>
        <taxon>Ecdysozoa</taxon>
        <taxon>Arthropoda</taxon>
        <taxon>Hexapoda</taxon>
        <taxon>Insecta</taxon>
        <taxon>Pterygota</taxon>
        <taxon>Neoptera</taxon>
        <taxon>Endopterygota</taxon>
        <taxon>Diptera</taxon>
        <taxon>Nematocera</taxon>
        <taxon>Chironomoidea</taxon>
        <taxon>Chironomidae</taxon>
        <taxon>Clunio</taxon>
    </lineage>
</organism>
<keyword evidence="1 2" id="KW-0175">Coiled coil</keyword>
<feature type="coiled-coil region" evidence="2">
    <location>
        <begin position="121"/>
        <end position="312"/>
    </location>
</feature>
<dbReference type="OrthoDB" id="5848685at2759"/>
<dbReference type="SMART" id="SM00755">
    <property type="entry name" value="Grip"/>
    <property type="match status" value="1"/>
</dbReference>
<feature type="domain" description="GRIP" evidence="4">
    <location>
        <begin position="496"/>
        <end position="545"/>
    </location>
</feature>
<accession>A0A1J1HZP0</accession>
<keyword evidence="6" id="KW-1185">Reference proteome</keyword>
<evidence type="ECO:0000256" key="2">
    <source>
        <dbReference type="SAM" id="Coils"/>
    </source>
</evidence>
<feature type="coiled-coil region" evidence="2">
    <location>
        <begin position="410"/>
        <end position="444"/>
    </location>
</feature>
<dbReference type="InterPro" id="IPR000237">
    <property type="entry name" value="GRIP_dom"/>
</dbReference>
<evidence type="ECO:0000256" key="3">
    <source>
        <dbReference type="SAM" id="MobiDB-lite"/>
    </source>
</evidence>
<evidence type="ECO:0000256" key="1">
    <source>
        <dbReference type="ARBA" id="ARBA00023054"/>
    </source>
</evidence>
<evidence type="ECO:0000259" key="4">
    <source>
        <dbReference type="PROSITE" id="PS50913"/>
    </source>
</evidence>
<feature type="region of interest" description="Disordered" evidence="3">
    <location>
        <begin position="1"/>
        <end position="32"/>
    </location>
</feature>
<dbReference type="PANTHER" id="PTHR23157">
    <property type="entry name" value="GRIP AND COILED-COIL DOMAIN-CONTAINING PROTEIN 1"/>
    <property type="match status" value="1"/>
</dbReference>